<protein>
    <recommendedName>
        <fullName evidence="1">Peptidase M20 dimerisation domain-containing protein</fullName>
    </recommendedName>
</protein>
<dbReference type="InterPro" id="IPR052030">
    <property type="entry name" value="Peptidase_M20/M20A_hydrolases"/>
</dbReference>
<reference evidence="2 3" key="1">
    <citation type="submission" date="2021-06" db="EMBL/GenBank/DDBJ databases">
        <authorList>
            <person name="Palmer J.M."/>
        </authorList>
    </citation>
    <scope>NUCLEOTIDE SEQUENCE [LARGE SCALE GENOMIC DNA]</scope>
    <source>
        <strain evidence="2 3">XC_2019</strain>
        <tissue evidence="2">Muscle</tissue>
    </source>
</reference>
<dbReference type="SUPFAM" id="SSF55031">
    <property type="entry name" value="Bacterial exopeptidase dimerisation domain"/>
    <property type="match status" value="1"/>
</dbReference>
<keyword evidence="3" id="KW-1185">Reference proteome</keyword>
<dbReference type="PANTHER" id="PTHR30575:SF0">
    <property type="entry name" value="XAA-ARG DIPEPTIDASE"/>
    <property type="match status" value="1"/>
</dbReference>
<dbReference type="Gene3D" id="3.30.70.360">
    <property type="match status" value="1"/>
</dbReference>
<name>A0ABV0QHW1_9TELE</name>
<organism evidence="2 3">
    <name type="scientific">Xenoophorus captivus</name>
    <dbReference type="NCBI Taxonomy" id="1517983"/>
    <lineage>
        <taxon>Eukaryota</taxon>
        <taxon>Metazoa</taxon>
        <taxon>Chordata</taxon>
        <taxon>Craniata</taxon>
        <taxon>Vertebrata</taxon>
        <taxon>Euteleostomi</taxon>
        <taxon>Actinopterygii</taxon>
        <taxon>Neopterygii</taxon>
        <taxon>Teleostei</taxon>
        <taxon>Neoteleostei</taxon>
        <taxon>Acanthomorphata</taxon>
        <taxon>Ovalentaria</taxon>
        <taxon>Atherinomorphae</taxon>
        <taxon>Cyprinodontiformes</taxon>
        <taxon>Goodeidae</taxon>
        <taxon>Xenoophorus</taxon>
    </lineage>
</organism>
<dbReference type="Pfam" id="PF07687">
    <property type="entry name" value="M20_dimer"/>
    <property type="match status" value="1"/>
</dbReference>
<proteinExistence type="predicted"/>
<dbReference type="InterPro" id="IPR036264">
    <property type="entry name" value="Bact_exopeptidase_dim_dom"/>
</dbReference>
<gene>
    <name evidence="2" type="ORF">XENOCAPTIV_012441</name>
</gene>
<evidence type="ECO:0000313" key="3">
    <source>
        <dbReference type="Proteomes" id="UP001434883"/>
    </source>
</evidence>
<accession>A0ABV0QHW1</accession>
<sequence length="146" mass="16204">ITVLGTPAEEAIGGKIDLIRAGAFTDVDLIFMAHPAQQNAPFLPTITIAEVSVKYHGKASQASAYPWEGVNALDAAVLAYSNLSVLRQQLKPEWRLHGVKPNIIPAYFELEFYLRTPQLRDLWELKAKAEACFRAAALVTGEVRWR</sequence>
<dbReference type="InterPro" id="IPR011650">
    <property type="entry name" value="Peptidase_M20_dimer"/>
</dbReference>
<feature type="domain" description="Peptidase M20 dimerisation" evidence="1">
    <location>
        <begin position="48"/>
        <end position="137"/>
    </location>
</feature>
<evidence type="ECO:0000313" key="2">
    <source>
        <dbReference type="EMBL" id="MEQ2195415.1"/>
    </source>
</evidence>
<dbReference type="SUPFAM" id="SSF53187">
    <property type="entry name" value="Zn-dependent exopeptidases"/>
    <property type="match status" value="1"/>
</dbReference>
<comment type="caution">
    <text evidence="2">The sequence shown here is derived from an EMBL/GenBank/DDBJ whole genome shotgun (WGS) entry which is preliminary data.</text>
</comment>
<evidence type="ECO:0000259" key="1">
    <source>
        <dbReference type="Pfam" id="PF07687"/>
    </source>
</evidence>
<dbReference type="Proteomes" id="UP001434883">
    <property type="component" value="Unassembled WGS sequence"/>
</dbReference>
<feature type="non-terminal residue" evidence="2">
    <location>
        <position position="1"/>
    </location>
</feature>
<dbReference type="PANTHER" id="PTHR30575">
    <property type="entry name" value="PEPTIDASE M20"/>
    <property type="match status" value="1"/>
</dbReference>
<dbReference type="EMBL" id="JAHRIN010011024">
    <property type="protein sequence ID" value="MEQ2195415.1"/>
    <property type="molecule type" value="Genomic_DNA"/>
</dbReference>